<dbReference type="EMBL" id="BLLF01003311">
    <property type="protein sequence ID" value="GFH26990.1"/>
    <property type="molecule type" value="Genomic_DNA"/>
</dbReference>
<feature type="non-terminal residue" evidence="2">
    <location>
        <position position="1"/>
    </location>
</feature>
<organism evidence="2 3">
    <name type="scientific">Haematococcus lacustris</name>
    <name type="common">Green alga</name>
    <name type="synonym">Haematococcus pluvialis</name>
    <dbReference type="NCBI Taxonomy" id="44745"/>
    <lineage>
        <taxon>Eukaryota</taxon>
        <taxon>Viridiplantae</taxon>
        <taxon>Chlorophyta</taxon>
        <taxon>core chlorophytes</taxon>
        <taxon>Chlorophyceae</taxon>
        <taxon>CS clade</taxon>
        <taxon>Chlamydomonadales</taxon>
        <taxon>Haematococcaceae</taxon>
        <taxon>Haematococcus</taxon>
    </lineage>
</organism>
<evidence type="ECO:0000313" key="2">
    <source>
        <dbReference type="EMBL" id="GFH26990.1"/>
    </source>
</evidence>
<proteinExistence type="predicted"/>
<sequence>MYDSEEAAAQAWDKVAWVYRGKAQGLNFAHLVPEYDTEESKRVVHEMMDERMSMHKPRGKSASAAIILPRSFQSP</sequence>
<evidence type="ECO:0000256" key="1">
    <source>
        <dbReference type="SAM" id="MobiDB-lite"/>
    </source>
</evidence>
<dbReference type="Proteomes" id="UP000485058">
    <property type="component" value="Unassembled WGS sequence"/>
</dbReference>
<protein>
    <submittedName>
        <fullName evidence="2">AP2/ERF domain-containing protein</fullName>
    </submittedName>
</protein>
<dbReference type="GO" id="GO:0003700">
    <property type="term" value="F:DNA-binding transcription factor activity"/>
    <property type="evidence" value="ECO:0007669"/>
    <property type="project" value="InterPro"/>
</dbReference>
<dbReference type="AlphaFoldDB" id="A0A699ZZV6"/>
<feature type="region of interest" description="Disordered" evidence="1">
    <location>
        <begin position="51"/>
        <end position="75"/>
    </location>
</feature>
<evidence type="ECO:0000313" key="3">
    <source>
        <dbReference type="Proteomes" id="UP000485058"/>
    </source>
</evidence>
<dbReference type="Gene3D" id="3.30.730.10">
    <property type="entry name" value="AP2/ERF domain"/>
    <property type="match status" value="1"/>
</dbReference>
<feature type="non-terminal residue" evidence="2">
    <location>
        <position position="75"/>
    </location>
</feature>
<name>A0A699ZZV6_HAELA</name>
<accession>A0A699ZZV6</accession>
<reference evidence="2 3" key="1">
    <citation type="submission" date="2020-02" db="EMBL/GenBank/DDBJ databases">
        <title>Draft genome sequence of Haematococcus lacustris strain NIES-144.</title>
        <authorList>
            <person name="Morimoto D."/>
            <person name="Nakagawa S."/>
            <person name="Yoshida T."/>
            <person name="Sawayama S."/>
        </authorList>
    </citation>
    <scope>NUCLEOTIDE SEQUENCE [LARGE SCALE GENOMIC DNA]</scope>
    <source>
        <strain evidence="2 3">NIES-144</strain>
    </source>
</reference>
<keyword evidence="3" id="KW-1185">Reference proteome</keyword>
<gene>
    <name evidence="2" type="ORF">HaLaN_25237</name>
</gene>
<dbReference type="InterPro" id="IPR036955">
    <property type="entry name" value="AP2/ERF_dom_sf"/>
</dbReference>
<comment type="caution">
    <text evidence="2">The sequence shown here is derived from an EMBL/GenBank/DDBJ whole genome shotgun (WGS) entry which is preliminary data.</text>
</comment>